<sequence length="197" mass="22574">MFNSEKISEFISRLTKLPGITKKNAEKIVYWIFDSEESEVGLLANAFKAIKQGTRFCEMCTNPIFDGEECEICSDSSREKKLLIIESLQILNKIEKAGFYKGKYFVFRKQLKSEYIIEKEKDLIIKLANYAKEFDEVILGISPNIDGEVTKFVLKKYLNDESIKTSELAIGLPIGSSVDYIDEITLKLSLENRTQNK</sequence>
<dbReference type="EMBL" id="CP114370">
    <property type="protein sequence ID" value="WBP83980.1"/>
    <property type="molecule type" value="Genomic_DNA"/>
</dbReference>
<protein>
    <submittedName>
        <fullName evidence="1">Recombination protein RecR</fullName>
    </submittedName>
</protein>
<keyword evidence="2" id="KW-1185">Reference proteome</keyword>
<accession>A0ACD4PIG2</accession>
<gene>
    <name evidence="1" type="ORF">Me_995_000613</name>
</gene>
<evidence type="ECO:0000313" key="1">
    <source>
        <dbReference type="EMBL" id="WBP83980.1"/>
    </source>
</evidence>
<proteinExistence type="predicted"/>
<reference evidence="1" key="1">
    <citation type="submission" date="2022-12" db="EMBL/GenBank/DDBJ databases">
        <authorList>
            <consortium name="Asia Pacific Centre for Animal Health"/>
            <person name="Klose S.M."/>
            <person name="Legione A.R."/>
            <person name="Monotti I."/>
            <person name="Bushell R."/>
            <person name="Marenda M.S."/>
            <person name="Sugiyama T."/>
            <person name="Browning G.F."/>
            <person name="Vaz P.K."/>
        </authorList>
    </citation>
    <scope>NUCLEOTIDE SEQUENCE</scope>
    <source>
        <strain evidence="1">Felid995</strain>
    </source>
</reference>
<organism evidence="1 2">
    <name type="scientific">Mycoplasmopsis edwardii</name>
    <dbReference type="NCBI Taxonomy" id="53558"/>
    <lineage>
        <taxon>Bacteria</taxon>
        <taxon>Bacillati</taxon>
        <taxon>Mycoplasmatota</taxon>
        <taxon>Mycoplasmoidales</taxon>
        <taxon>Metamycoplasmataceae</taxon>
        <taxon>Mycoplasmopsis</taxon>
    </lineage>
</organism>
<evidence type="ECO:0000313" key="2">
    <source>
        <dbReference type="Proteomes" id="UP001213039"/>
    </source>
</evidence>
<name>A0ACD4PIG2_9BACT</name>
<dbReference type="Proteomes" id="UP001213039">
    <property type="component" value="Chromosome"/>
</dbReference>